<accession>A0A183NIZ1</accession>
<proteinExistence type="predicted"/>
<dbReference type="EMBL" id="UZAL01002636">
    <property type="protein sequence ID" value="VDO84019.1"/>
    <property type="molecule type" value="Genomic_DNA"/>
</dbReference>
<evidence type="ECO:0000313" key="1">
    <source>
        <dbReference type="EMBL" id="VDO84019.1"/>
    </source>
</evidence>
<gene>
    <name evidence="1" type="ORF">SMTD_LOCUS2077</name>
</gene>
<dbReference type="Proteomes" id="UP000269396">
    <property type="component" value="Unassembled WGS sequence"/>
</dbReference>
<evidence type="ECO:0000313" key="2">
    <source>
        <dbReference type="Proteomes" id="UP000269396"/>
    </source>
</evidence>
<name>A0A183NIZ1_9TREM</name>
<sequence length="92" mass="10573">MDWSSPSCNLRHPILLIKIGDDSELPIDPPKLVRNQIIFNDSVVVSVCDPMLDEFDDETRERSTALRRTANLQSKEFVCHVTYNLQVNFLVI</sequence>
<dbReference type="AlphaFoldDB" id="A0A183NIZ1"/>
<keyword evidence="2" id="KW-1185">Reference proteome</keyword>
<organism evidence="1 2">
    <name type="scientific">Schistosoma mattheei</name>
    <dbReference type="NCBI Taxonomy" id="31246"/>
    <lineage>
        <taxon>Eukaryota</taxon>
        <taxon>Metazoa</taxon>
        <taxon>Spiralia</taxon>
        <taxon>Lophotrochozoa</taxon>
        <taxon>Platyhelminthes</taxon>
        <taxon>Trematoda</taxon>
        <taxon>Digenea</taxon>
        <taxon>Strigeidida</taxon>
        <taxon>Schistosomatoidea</taxon>
        <taxon>Schistosomatidae</taxon>
        <taxon>Schistosoma</taxon>
    </lineage>
</organism>
<reference evidence="1 2" key="1">
    <citation type="submission" date="2018-11" db="EMBL/GenBank/DDBJ databases">
        <authorList>
            <consortium name="Pathogen Informatics"/>
        </authorList>
    </citation>
    <scope>NUCLEOTIDE SEQUENCE [LARGE SCALE GENOMIC DNA]</scope>
    <source>
        <strain>Denwood</strain>
        <strain evidence="2">Zambia</strain>
    </source>
</reference>
<protein>
    <submittedName>
        <fullName evidence="1">Uncharacterized protein</fullName>
    </submittedName>
</protein>